<feature type="non-terminal residue" evidence="8">
    <location>
        <position position="1"/>
    </location>
</feature>
<proteinExistence type="predicted"/>
<evidence type="ECO:0000259" key="7">
    <source>
        <dbReference type="Pfam" id="PF00892"/>
    </source>
</evidence>
<evidence type="ECO:0000256" key="5">
    <source>
        <dbReference type="ARBA" id="ARBA00023136"/>
    </source>
</evidence>
<feature type="transmembrane region" description="Helical" evidence="6">
    <location>
        <begin position="49"/>
        <end position="67"/>
    </location>
</feature>
<organism evidence="8">
    <name type="scientific">marine metagenome</name>
    <dbReference type="NCBI Taxonomy" id="408172"/>
    <lineage>
        <taxon>unclassified sequences</taxon>
        <taxon>metagenomes</taxon>
        <taxon>ecological metagenomes</taxon>
    </lineage>
</organism>
<evidence type="ECO:0000256" key="2">
    <source>
        <dbReference type="ARBA" id="ARBA00022475"/>
    </source>
</evidence>
<evidence type="ECO:0000313" key="8">
    <source>
        <dbReference type="EMBL" id="SUZ97228.1"/>
    </source>
</evidence>
<evidence type="ECO:0000256" key="4">
    <source>
        <dbReference type="ARBA" id="ARBA00022989"/>
    </source>
</evidence>
<reference evidence="8" key="1">
    <citation type="submission" date="2018-05" db="EMBL/GenBank/DDBJ databases">
        <authorList>
            <person name="Lanie J.A."/>
            <person name="Ng W.-L."/>
            <person name="Kazmierczak K.M."/>
            <person name="Andrzejewski T.M."/>
            <person name="Davidsen T.M."/>
            <person name="Wayne K.J."/>
            <person name="Tettelin H."/>
            <person name="Glass J.I."/>
            <person name="Rusch D."/>
            <person name="Podicherti R."/>
            <person name="Tsui H.-C.T."/>
            <person name="Winkler M.E."/>
        </authorList>
    </citation>
    <scope>NUCLEOTIDE SEQUENCE</scope>
</reference>
<protein>
    <recommendedName>
        <fullName evidence="7">EamA domain-containing protein</fullName>
    </recommendedName>
</protein>
<dbReference type="EMBL" id="UINC01002489">
    <property type="protein sequence ID" value="SUZ97228.1"/>
    <property type="molecule type" value="Genomic_DNA"/>
</dbReference>
<dbReference type="InterPro" id="IPR000620">
    <property type="entry name" value="EamA_dom"/>
</dbReference>
<name>A0A381S1N8_9ZZZZ</name>
<comment type="subcellular location">
    <subcellularLocation>
        <location evidence="1">Cell membrane</location>
        <topology evidence="1">Multi-pass membrane protein</topology>
    </subcellularLocation>
</comment>
<dbReference type="InterPro" id="IPR051258">
    <property type="entry name" value="Diverse_Substrate_Transporter"/>
</dbReference>
<dbReference type="InterPro" id="IPR037185">
    <property type="entry name" value="EmrE-like"/>
</dbReference>
<gene>
    <name evidence="8" type="ORF">METZ01_LOCUS50082</name>
</gene>
<dbReference type="SUPFAM" id="SSF103481">
    <property type="entry name" value="Multidrug resistance efflux transporter EmrE"/>
    <property type="match status" value="1"/>
</dbReference>
<feature type="transmembrane region" description="Helical" evidence="6">
    <location>
        <begin position="79"/>
        <end position="97"/>
    </location>
</feature>
<dbReference type="AlphaFoldDB" id="A0A381S1N8"/>
<keyword evidence="3 6" id="KW-0812">Transmembrane</keyword>
<feature type="transmembrane region" description="Helical" evidence="6">
    <location>
        <begin position="200"/>
        <end position="224"/>
    </location>
</feature>
<sequence length="287" mass="31023">VAKIISNNSAITGPEISVWRFLFGGIGLVIVSLIIPSSRDLVTPIKKNGISLMLFSLFGVASAYLFFHWSLDYATVPQVATVVTTIPIFVGLINLYANKVSIGVAKIISGLGAVFGVILLVTDGALLALSGDSSNLIGIFMAIMCAFFMSGYLVLIKPLIKEFGALRITAITLFLGGLILWIGVGLLFGRWVTFWDFSDLVFTAMVGLVVIILYNTTLTQWLWIGGLAAVPDITRGSYLFFLKPVVAAFLSVTFLGISLSIWQVFAILIICSAVVTEALISHYQQKK</sequence>
<evidence type="ECO:0000256" key="1">
    <source>
        <dbReference type="ARBA" id="ARBA00004651"/>
    </source>
</evidence>
<feature type="transmembrane region" description="Helical" evidence="6">
    <location>
        <begin position="18"/>
        <end position="37"/>
    </location>
</feature>
<feature type="domain" description="EamA" evidence="7">
    <location>
        <begin position="14"/>
        <end position="121"/>
    </location>
</feature>
<keyword evidence="2" id="KW-1003">Cell membrane</keyword>
<keyword evidence="5 6" id="KW-0472">Membrane</keyword>
<feature type="transmembrane region" description="Helical" evidence="6">
    <location>
        <begin position="136"/>
        <end position="156"/>
    </location>
</feature>
<dbReference type="PANTHER" id="PTHR42920">
    <property type="entry name" value="OS03G0707200 PROTEIN-RELATED"/>
    <property type="match status" value="1"/>
</dbReference>
<dbReference type="Pfam" id="PF00892">
    <property type="entry name" value="EamA"/>
    <property type="match status" value="2"/>
</dbReference>
<evidence type="ECO:0000256" key="6">
    <source>
        <dbReference type="SAM" id="Phobius"/>
    </source>
</evidence>
<evidence type="ECO:0000256" key="3">
    <source>
        <dbReference type="ARBA" id="ARBA00022692"/>
    </source>
</evidence>
<dbReference type="PANTHER" id="PTHR42920:SF5">
    <property type="entry name" value="EAMA DOMAIN-CONTAINING PROTEIN"/>
    <property type="match status" value="1"/>
</dbReference>
<accession>A0A381S1N8</accession>
<feature type="transmembrane region" description="Helical" evidence="6">
    <location>
        <begin position="236"/>
        <end position="255"/>
    </location>
</feature>
<feature type="transmembrane region" description="Helical" evidence="6">
    <location>
        <begin position="109"/>
        <end position="130"/>
    </location>
</feature>
<keyword evidence="4 6" id="KW-1133">Transmembrane helix</keyword>
<feature type="domain" description="EamA" evidence="7">
    <location>
        <begin position="137"/>
        <end position="275"/>
    </location>
</feature>
<feature type="transmembrane region" description="Helical" evidence="6">
    <location>
        <begin position="261"/>
        <end position="280"/>
    </location>
</feature>
<dbReference type="GO" id="GO:0005886">
    <property type="term" value="C:plasma membrane"/>
    <property type="evidence" value="ECO:0007669"/>
    <property type="project" value="UniProtKB-SubCell"/>
</dbReference>
<feature type="transmembrane region" description="Helical" evidence="6">
    <location>
        <begin position="168"/>
        <end position="188"/>
    </location>
</feature>